<dbReference type="FunFam" id="3.30.160.60:FF:000747">
    <property type="entry name" value="Probable lysine-specific demethylase ELF6"/>
    <property type="match status" value="1"/>
</dbReference>
<organism evidence="21 22">
    <name type="scientific">Hevea brasiliensis</name>
    <name type="common">Para rubber tree</name>
    <name type="synonym">Siphonia brasiliensis</name>
    <dbReference type="NCBI Taxonomy" id="3981"/>
    <lineage>
        <taxon>Eukaryota</taxon>
        <taxon>Viridiplantae</taxon>
        <taxon>Streptophyta</taxon>
        <taxon>Embryophyta</taxon>
        <taxon>Tracheophyta</taxon>
        <taxon>Spermatophyta</taxon>
        <taxon>Magnoliopsida</taxon>
        <taxon>eudicotyledons</taxon>
        <taxon>Gunneridae</taxon>
        <taxon>Pentapetalae</taxon>
        <taxon>rosids</taxon>
        <taxon>fabids</taxon>
        <taxon>Malpighiales</taxon>
        <taxon>Euphorbiaceae</taxon>
        <taxon>Crotonoideae</taxon>
        <taxon>Micrandreae</taxon>
        <taxon>Hevea</taxon>
    </lineage>
</organism>
<comment type="similarity">
    <text evidence="1">Belongs to the JHDM3 histone demethylase family.</text>
</comment>
<keyword evidence="10" id="KW-0408">Iron</keyword>
<evidence type="ECO:0000256" key="9">
    <source>
        <dbReference type="ARBA" id="ARBA00023002"/>
    </source>
</evidence>
<evidence type="ECO:0000259" key="19">
    <source>
        <dbReference type="PROSITE" id="PS50157"/>
    </source>
</evidence>
<dbReference type="GO" id="GO:0009826">
    <property type="term" value="P:unidimensional cell growth"/>
    <property type="evidence" value="ECO:0007669"/>
    <property type="project" value="UniProtKB-ARBA"/>
</dbReference>
<protein>
    <recommendedName>
        <fullName evidence="23">N-acetyltransferase domain-containing protein</fullName>
    </recommendedName>
</protein>
<keyword evidence="2" id="KW-0808">Transferase</keyword>
<evidence type="ECO:0000256" key="18">
    <source>
        <dbReference type="SAM" id="MobiDB-lite"/>
    </source>
</evidence>
<gene>
    <name evidence="21" type="ORF">GH714_033663</name>
</gene>
<dbReference type="Gene3D" id="3.40.630.30">
    <property type="match status" value="1"/>
</dbReference>
<feature type="region of interest" description="Disordered" evidence="18">
    <location>
        <begin position="108"/>
        <end position="134"/>
    </location>
</feature>
<dbReference type="InterPro" id="IPR051016">
    <property type="entry name" value="Diverse_Substrate_AcTransf"/>
</dbReference>
<evidence type="ECO:0000256" key="12">
    <source>
        <dbReference type="ARBA" id="ARBA00023163"/>
    </source>
</evidence>
<comment type="caution">
    <text evidence="21">The sequence shown here is derived from an EMBL/GenBank/DDBJ whole genome shotgun (WGS) entry which is preliminary data.</text>
</comment>
<dbReference type="Proteomes" id="UP000467840">
    <property type="component" value="Chromosome 7"/>
</dbReference>
<feature type="region of interest" description="Disordered" evidence="18">
    <location>
        <begin position="158"/>
        <end position="191"/>
    </location>
</feature>
<evidence type="ECO:0000256" key="14">
    <source>
        <dbReference type="ARBA" id="ARBA00023315"/>
    </source>
</evidence>
<feature type="domain" description="C2H2-type" evidence="19">
    <location>
        <begin position="228"/>
        <end position="257"/>
    </location>
</feature>
<dbReference type="InterPro" id="IPR013087">
    <property type="entry name" value="Znf_C2H2_type"/>
</dbReference>
<feature type="domain" description="C2H2-type" evidence="19">
    <location>
        <begin position="258"/>
        <end position="287"/>
    </location>
</feature>
<evidence type="ECO:0000256" key="2">
    <source>
        <dbReference type="ARBA" id="ARBA00022679"/>
    </source>
</evidence>
<dbReference type="GO" id="GO:0071558">
    <property type="term" value="F:histone H3K27me2/H3K27me3 demethylase activity"/>
    <property type="evidence" value="ECO:0007669"/>
    <property type="project" value="UniProtKB-ARBA"/>
</dbReference>
<evidence type="ECO:0000259" key="20">
    <source>
        <dbReference type="PROSITE" id="PS51186"/>
    </source>
</evidence>
<keyword evidence="3" id="KW-0479">Metal-binding</keyword>
<dbReference type="GO" id="GO:0009741">
    <property type="term" value="P:response to brassinosteroid"/>
    <property type="evidence" value="ECO:0007669"/>
    <property type="project" value="UniProtKB-ARBA"/>
</dbReference>
<dbReference type="EMBL" id="JAAGAX010000013">
    <property type="protein sequence ID" value="KAF2295705.1"/>
    <property type="molecule type" value="Genomic_DNA"/>
</dbReference>
<keyword evidence="12" id="KW-0804">Transcription</keyword>
<evidence type="ECO:0000313" key="21">
    <source>
        <dbReference type="EMBL" id="KAF2295705.1"/>
    </source>
</evidence>
<dbReference type="AlphaFoldDB" id="A0A6A6L5I0"/>
<evidence type="ECO:0000256" key="1">
    <source>
        <dbReference type="ARBA" id="ARBA00009711"/>
    </source>
</evidence>
<evidence type="ECO:0000256" key="11">
    <source>
        <dbReference type="ARBA" id="ARBA00023015"/>
    </source>
</evidence>
<evidence type="ECO:0008006" key="23">
    <source>
        <dbReference type="Google" id="ProtNLM"/>
    </source>
</evidence>
<evidence type="ECO:0000256" key="13">
    <source>
        <dbReference type="ARBA" id="ARBA00023242"/>
    </source>
</evidence>
<accession>A0A6A6L5I0</accession>
<dbReference type="SUPFAM" id="SSF57667">
    <property type="entry name" value="beta-beta-alpha zinc fingers"/>
    <property type="match status" value="1"/>
</dbReference>
<evidence type="ECO:0000256" key="5">
    <source>
        <dbReference type="ARBA" id="ARBA00022771"/>
    </source>
</evidence>
<evidence type="ECO:0000256" key="16">
    <source>
        <dbReference type="ARBA" id="ARBA00051751"/>
    </source>
</evidence>
<dbReference type="GO" id="GO:0040029">
    <property type="term" value="P:epigenetic regulation of gene expression"/>
    <property type="evidence" value="ECO:0007669"/>
    <property type="project" value="UniProtKB-ARBA"/>
</dbReference>
<dbReference type="SMART" id="SM00355">
    <property type="entry name" value="ZnF_C2H2"/>
    <property type="match status" value="3"/>
</dbReference>
<proteinExistence type="inferred from homology"/>
<evidence type="ECO:0000256" key="7">
    <source>
        <dbReference type="ARBA" id="ARBA00022853"/>
    </source>
</evidence>
<keyword evidence="22" id="KW-1185">Reference proteome</keyword>
<evidence type="ECO:0000256" key="4">
    <source>
        <dbReference type="ARBA" id="ARBA00022737"/>
    </source>
</evidence>
<evidence type="ECO:0000256" key="15">
    <source>
        <dbReference type="ARBA" id="ARBA00050682"/>
    </source>
</evidence>
<keyword evidence="8" id="KW-0223">Dioxygenase</keyword>
<evidence type="ECO:0000256" key="8">
    <source>
        <dbReference type="ARBA" id="ARBA00022964"/>
    </source>
</evidence>
<dbReference type="Pfam" id="PF00583">
    <property type="entry name" value="Acetyltransf_1"/>
    <property type="match status" value="1"/>
</dbReference>
<dbReference type="PROSITE" id="PS51186">
    <property type="entry name" value="GNAT"/>
    <property type="match status" value="1"/>
</dbReference>
<evidence type="ECO:0000313" key="22">
    <source>
        <dbReference type="Proteomes" id="UP000467840"/>
    </source>
</evidence>
<dbReference type="GO" id="GO:0008080">
    <property type="term" value="F:N-acetyltransferase activity"/>
    <property type="evidence" value="ECO:0007669"/>
    <property type="project" value="TreeGrafter"/>
</dbReference>
<dbReference type="GO" id="GO:0010628">
    <property type="term" value="P:positive regulation of gene expression"/>
    <property type="evidence" value="ECO:0007669"/>
    <property type="project" value="UniProtKB-ARBA"/>
</dbReference>
<keyword evidence="13" id="KW-0539">Nucleus</keyword>
<dbReference type="InterPro" id="IPR016181">
    <property type="entry name" value="Acyl_CoA_acyltransferase"/>
</dbReference>
<dbReference type="GO" id="GO:0008270">
    <property type="term" value="F:zinc ion binding"/>
    <property type="evidence" value="ECO:0007669"/>
    <property type="project" value="UniProtKB-KW"/>
</dbReference>
<keyword evidence="11" id="KW-0805">Transcription regulation</keyword>
<dbReference type="PANTHER" id="PTHR10545:SF29">
    <property type="entry name" value="GH14572P-RELATED"/>
    <property type="match status" value="1"/>
</dbReference>
<keyword evidence="4" id="KW-0677">Repeat</keyword>
<evidence type="ECO:0000256" key="17">
    <source>
        <dbReference type="PROSITE-ProRule" id="PRU00042"/>
    </source>
</evidence>
<dbReference type="PANTHER" id="PTHR10545">
    <property type="entry name" value="DIAMINE N-ACETYLTRANSFERASE"/>
    <property type="match status" value="1"/>
</dbReference>
<dbReference type="SUPFAM" id="SSF55729">
    <property type="entry name" value="Acyl-CoA N-acyltransferases (Nat)"/>
    <property type="match status" value="1"/>
</dbReference>
<dbReference type="PROSITE" id="PS00028">
    <property type="entry name" value="ZINC_FINGER_C2H2_1"/>
    <property type="match status" value="2"/>
</dbReference>
<evidence type="ECO:0000256" key="6">
    <source>
        <dbReference type="ARBA" id="ARBA00022833"/>
    </source>
</evidence>
<keyword evidence="7" id="KW-0156">Chromatin regulator</keyword>
<dbReference type="CDD" id="cd04301">
    <property type="entry name" value="NAT_SF"/>
    <property type="match status" value="1"/>
</dbReference>
<keyword evidence="14" id="KW-0012">Acyltransferase</keyword>
<dbReference type="InterPro" id="IPR036236">
    <property type="entry name" value="Znf_C2H2_sf"/>
</dbReference>
<name>A0A6A6L5I0_HEVBR</name>
<dbReference type="GO" id="GO:0048580">
    <property type="term" value="P:regulation of post-embryonic development"/>
    <property type="evidence" value="ECO:0007669"/>
    <property type="project" value="UniProtKB-ARBA"/>
</dbReference>
<dbReference type="PROSITE" id="PS50157">
    <property type="entry name" value="ZINC_FINGER_C2H2_2"/>
    <property type="match status" value="2"/>
</dbReference>
<evidence type="ECO:0000256" key="3">
    <source>
        <dbReference type="ARBA" id="ARBA00022723"/>
    </source>
</evidence>
<dbReference type="GO" id="GO:2000028">
    <property type="term" value="P:regulation of photoperiodism, flowering"/>
    <property type="evidence" value="ECO:0007669"/>
    <property type="project" value="UniProtKB-ARBA"/>
</dbReference>
<reference evidence="21 22" key="1">
    <citation type="journal article" date="2020" name="Mol. Plant">
        <title>The Chromosome-Based Rubber Tree Genome Provides New Insights into Spurge Genome Evolution and Rubber Biosynthesis.</title>
        <authorList>
            <person name="Liu J."/>
            <person name="Shi C."/>
            <person name="Shi C.C."/>
            <person name="Li W."/>
            <person name="Zhang Q.J."/>
            <person name="Zhang Y."/>
            <person name="Li K."/>
            <person name="Lu H.F."/>
            <person name="Shi C."/>
            <person name="Zhu S.T."/>
            <person name="Xiao Z.Y."/>
            <person name="Nan H."/>
            <person name="Yue Y."/>
            <person name="Zhu X.G."/>
            <person name="Wu Y."/>
            <person name="Hong X.N."/>
            <person name="Fan G.Y."/>
            <person name="Tong Y."/>
            <person name="Zhang D."/>
            <person name="Mao C.L."/>
            <person name="Liu Y.L."/>
            <person name="Hao S.J."/>
            <person name="Liu W.Q."/>
            <person name="Lv M.Q."/>
            <person name="Zhang H.B."/>
            <person name="Liu Y."/>
            <person name="Hu-Tang G.R."/>
            <person name="Wang J.P."/>
            <person name="Wang J.H."/>
            <person name="Sun Y.H."/>
            <person name="Ni S.B."/>
            <person name="Chen W.B."/>
            <person name="Zhang X.C."/>
            <person name="Jiao Y.N."/>
            <person name="Eichler E.E."/>
            <person name="Li G.H."/>
            <person name="Liu X."/>
            <person name="Gao L.Z."/>
        </authorList>
    </citation>
    <scope>NUCLEOTIDE SEQUENCE [LARGE SCALE GENOMIC DNA]</scope>
    <source>
        <strain evidence="22">cv. GT1</strain>
        <tissue evidence="21">Leaf</tissue>
    </source>
</reference>
<sequence>MQDPFVPVAVEEYSEAPREKCTAEDNNDVNLDTEVQQEIHLDDGVTRDDEAPEIRETIIASNEEEPLSSQVTQIYQPNPEPFKKCSGTDEEFCTIENMLKGQEDCSSYELESNKSTVVDPGSTAGKSRKRKNEVDQLTDNKLNCNGFIKSPCEGLRPRAGKDATCSNEMNIRKSTQDNPPRKKARKPSDISVPCTKKKEIMKRSHKCDLEGCTMSFKTKAELQLHKRNQCPYEGCRKKFSTHKYAIIHQRVHEGDRPLKCPWKGCSMSFKWAWARTEHIRVHTGEKPYKCKVEDCGLSFSKPGLYVEDLFVRECYRRKGMGKMLLSAVAAQAVKMGYGRVEWTVLDWNVNAIKFYEEMGAKVLTDWRICRLTGEALEHRDAI</sequence>
<keyword evidence="9" id="KW-0560">Oxidoreductase</keyword>
<dbReference type="InterPro" id="IPR000182">
    <property type="entry name" value="GNAT_dom"/>
</dbReference>
<keyword evidence="5 17" id="KW-0863">Zinc-finger</keyword>
<keyword evidence="6" id="KW-0862">Zinc</keyword>
<dbReference type="Gene3D" id="3.30.160.60">
    <property type="entry name" value="Classic Zinc Finger"/>
    <property type="match status" value="2"/>
</dbReference>
<comment type="catalytic activity">
    <reaction evidence="15">
        <text>N(6),N(6)-dimethyl-L-lysyl(27)-[histone H3] + 2-oxoglutarate + O2 = N(6)-methyl-L-lysyl(27)-[histone H3] + formaldehyde + succinate + CO2</text>
        <dbReference type="Rhea" id="RHEA:60232"/>
        <dbReference type="Rhea" id="RHEA-COMP:15539"/>
        <dbReference type="Rhea" id="RHEA-COMP:15544"/>
        <dbReference type="ChEBI" id="CHEBI:15379"/>
        <dbReference type="ChEBI" id="CHEBI:16526"/>
        <dbReference type="ChEBI" id="CHEBI:16810"/>
        <dbReference type="ChEBI" id="CHEBI:16842"/>
        <dbReference type="ChEBI" id="CHEBI:30031"/>
        <dbReference type="ChEBI" id="CHEBI:61929"/>
        <dbReference type="ChEBI" id="CHEBI:61976"/>
    </reaction>
    <physiologicalReaction direction="left-to-right" evidence="15">
        <dbReference type="Rhea" id="RHEA:60233"/>
    </physiologicalReaction>
</comment>
<feature type="domain" description="N-acetyltransferase" evidence="20">
    <location>
        <begin position="297"/>
        <end position="382"/>
    </location>
</feature>
<evidence type="ECO:0000256" key="10">
    <source>
        <dbReference type="ARBA" id="ARBA00023004"/>
    </source>
</evidence>
<comment type="catalytic activity">
    <reaction evidence="16">
        <text>N(6),N(6),N(6)-trimethyl-L-lysyl(27)-[histone H3] + 2-oxoglutarate + O2 = N(6),N(6)-dimethyl-L-lysyl(27)-[histone H3] + formaldehyde + succinate + CO2</text>
        <dbReference type="Rhea" id="RHEA:60228"/>
        <dbReference type="Rhea" id="RHEA-COMP:15535"/>
        <dbReference type="Rhea" id="RHEA-COMP:15539"/>
        <dbReference type="ChEBI" id="CHEBI:15379"/>
        <dbReference type="ChEBI" id="CHEBI:16526"/>
        <dbReference type="ChEBI" id="CHEBI:16810"/>
        <dbReference type="ChEBI" id="CHEBI:16842"/>
        <dbReference type="ChEBI" id="CHEBI:30031"/>
        <dbReference type="ChEBI" id="CHEBI:61961"/>
        <dbReference type="ChEBI" id="CHEBI:61976"/>
    </reaction>
    <physiologicalReaction direction="left-to-right" evidence="16">
        <dbReference type="Rhea" id="RHEA:60229"/>
    </physiologicalReaction>
</comment>